<sequence length="999" mass="114395">MTTTASQFFWNLVDTPSSPSTDLRKAGFKSPTKPPFLPRKKKRESRILSHFFNSPTRLDGPRSLGLPTIFSHEPHSNIVLRARSIINPGTSGSQSLIEVIDESTFHLIFLSFSVIRDPLSFIQTCIELLLRIVFRYLQLLEISQLPIPTFSHANTRHTQRMDDFNDDRGDRASLHEQLAFLALTNAIDNWNSQCPHLATQLVNDNDQHLITECYKAHLMPTARSFWWNGENANIATSILLPKMYPLLENNYWKRDRLKATDILRTWRQDAARLLPFDDVDNEELGNTRVEEEEEEIEEDSVEEDRDVRGLSRSLQQCGMNDQHDTEEDTEDVIFVAERPATSKKRKAESPLSPVITPKRAKHHQSVDKSVYDVESSDDDIIVRRRRPLAKSAGLPRVWPAGTLITPPQSDGSSPTVSIDSDSDDQESLSISRRRDRLVTSTDSDSDDQEPLWMGRRRGRRLFERKESPKPSMERQSPLGLSPIRTVATTEPVEAPKEKHNCVAALEDLFDSVNRSRDQFTGEEWEQADRQLKEMGKRMKRMSKMAKTKRMDRTLSDRLWHLNKEIDRRCFQKMHEVHSFENGVNPYFIRTQRSNFLQRCFCLRTHQPLWDNGNSPCYRAKTDSLRNRGTTPSPTEPESLRLNNVSNPLCATLRERFSDQFCGGAKTPGLFAFSFPRPSARYPYGYILPQGSLNPPFSSTTHSNLRGKKSRNIPNMAESITATMAASRKRSRPEADTTSTTSCKATLASINFNDRPPHPTTIISLPKNEDEVETLLEKTSALADVVSHNRSLAVYTAFAATPNPKRDPVAIAKREADVRELEMYDRFEQIGCQPQPWMKLDVLKDVKPLDRENKKTAARYEDMASCVDEVCGTTGATKENVAWIVENRDIVLPLVKFYLRMKRARRNLSGGQASLSSNELAEYQTVRKIRSVLGVRMQKFRMEKASERRLRGYDVVLLRRQNEMNAILKGQRDRDGQSEDKAPTLLKRNGQYSHKWHRVK</sequence>
<feature type="region of interest" description="Disordered" evidence="1">
    <location>
        <begin position="621"/>
        <end position="640"/>
    </location>
</feature>
<gene>
    <name evidence="2" type="ORF">CLUP02_06299</name>
</gene>
<feature type="compositionally biased region" description="Acidic residues" evidence="1">
    <location>
        <begin position="290"/>
        <end position="304"/>
    </location>
</feature>
<dbReference type="GeneID" id="73340309"/>
<protein>
    <submittedName>
        <fullName evidence="2">Uncharacterized protein</fullName>
    </submittedName>
</protein>
<name>A0A9Q8WEX4_9PEZI</name>
<evidence type="ECO:0000313" key="3">
    <source>
        <dbReference type="Proteomes" id="UP000830671"/>
    </source>
</evidence>
<reference evidence="2" key="1">
    <citation type="journal article" date="2021" name="Mol. Plant Microbe Interact.">
        <title>Complete Genome Sequence of the Plant-Pathogenic Fungus Colletotrichum lupini.</title>
        <authorList>
            <person name="Baroncelli R."/>
            <person name="Pensec F."/>
            <person name="Da Lio D."/>
            <person name="Boufleur T."/>
            <person name="Vicente I."/>
            <person name="Sarrocco S."/>
            <person name="Picot A."/>
            <person name="Baraldi E."/>
            <person name="Sukno S."/>
            <person name="Thon M."/>
            <person name="Le Floch G."/>
        </authorList>
    </citation>
    <scope>NUCLEOTIDE SEQUENCE</scope>
    <source>
        <strain evidence="2">IMI 504893</strain>
    </source>
</reference>
<dbReference type="Proteomes" id="UP000830671">
    <property type="component" value="Chromosome 3"/>
</dbReference>
<feature type="region of interest" description="Disordered" evidence="1">
    <location>
        <begin position="336"/>
        <end position="372"/>
    </location>
</feature>
<accession>A0A9Q8WEX4</accession>
<feature type="region of interest" description="Disordered" evidence="1">
    <location>
        <begin position="283"/>
        <end position="308"/>
    </location>
</feature>
<feature type="region of interest" description="Disordered" evidence="1">
    <location>
        <begin position="17"/>
        <end position="41"/>
    </location>
</feature>
<proteinExistence type="predicted"/>
<evidence type="ECO:0000313" key="2">
    <source>
        <dbReference type="EMBL" id="UQC80814.1"/>
    </source>
</evidence>
<dbReference type="KEGG" id="clup:CLUP02_06299"/>
<dbReference type="AlphaFoldDB" id="A0A9Q8WEX4"/>
<organism evidence="2 3">
    <name type="scientific">Colletotrichum lupini</name>
    <dbReference type="NCBI Taxonomy" id="145971"/>
    <lineage>
        <taxon>Eukaryota</taxon>
        <taxon>Fungi</taxon>
        <taxon>Dikarya</taxon>
        <taxon>Ascomycota</taxon>
        <taxon>Pezizomycotina</taxon>
        <taxon>Sordariomycetes</taxon>
        <taxon>Hypocreomycetidae</taxon>
        <taxon>Glomerellales</taxon>
        <taxon>Glomerellaceae</taxon>
        <taxon>Colletotrichum</taxon>
        <taxon>Colletotrichum acutatum species complex</taxon>
    </lineage>
</organism>
<evidence type="ECO:0000256" key="1">
    <source>
        <dbReference type="SAM" id="MobiDB-lite"/>
    </source>
</evidence>
<feature type="region of interest" description="Disordered" evidence="1">
    <location>
        <begin position="398"/>
        <end position="481"/>
    </location>
</feature>
<feature type="region of interest" description="Disordered" evidence="1">
    <location>
        <begin position="966"/>
        <end position="985"/>
    </location>
</feature>
<feature type="compositionally biased region" description="Basic and acidic residues" evidence="1">
    <location>
        <begin position="969"/>
        <end position="981"/>
    </location>
</feature>
<dbReference type="RefSeq" id="XP_049142442.1">
    <property type="nucleotide sequence ID" value="XM_049285299.1"/>
</dbReference>
<dbReference type="EMBL" id="CP019475">
    <property type="protein sequence ID" value="UQC80814.1"/>
    <property type="molecule type" value="Genomic_DNA"/>
</dbReference>
<feature type="compositionally biased region" description="Polar residues" evidence="1">
    <location>
        <begin position="405"/>
        <end position="419"/>
    </location>
</feature>
<feature type="compositionally biased region" description="Basic and acidic residues" evidence="1">
    <location>
        <begin position="460"/>
        <end position="472"/>
    </location>
</feature>
<keyword evidence="3" id="KW-1185">Reference proteome</keyword>